<sequence length="185" mass="20247">MTATAQTLTAFVGFERIAKGSRKEVFAQLRQYSGSAPLLIFDDTNGALVDLDLREPAQEPTAAEAPRSVGRPKLGVVAREVTLLPRHWDWLGRQPGGASVALRRLVEEARRIHHGRDTVREAREAAYRFMTAMAGSLEGFEEAARALFAGDQERFLALVAVWPEDVGTYLQGLAAAAWSEKDGPT</sequence>
<gene>
    <name evidence="1" type="ORF">C6571_17790</name>
</gene>
<keyword evidence="2" id="KW-1185">Reference proteome</keyword>
<evidence type="ECO:0000313" key="1">
    <source>
        <dbReference type="EMBL" id="AVO42902.1"/>
    </source>
</evidence>
<dbReference type="Pfam" id="PF09998">
    <property type="entry name" value="DUF2239"/>
    <property type="match status" value="1"/>
</dbReference>
<dbReference type="AlphaFoldDB" id="A0A2S0N429"/>
<dbReference type="Proteomes" id="UP000239326">
    <property type="component" value="Chromosome"/>
</dbReference>
<dbReference type="RefSeq" id="WP_106447877.1">
    <property type="nucleotide sequence ID" value="NZ_CP027669.1"/>
</dbReference>
<name>A0A2S0N429_9BURK</name>
<dbReference type="InterPro" id="IPR018715">
    <property type="entry name" value="DUF2239"/>
</dbReference>
<proteinExistence type="predicted"/>
<dbReference type="EMBL" id="CP027669">
    <property type="protein sequence ID" value="AVO42902.1"/>
    <property type="molecule type" value="Genomic_DNA"/>
</dbReference>
<dbReference type="OrthoDB" id="282960at2"/>
<dbReference type="KEGG" id="simp:C6571_17790"/>
<accession>A0A2S0N429</accession>
<evidence type="ECO:0000313" key="2">
    <source>
        <dbReference type="Proteomes" id="UP000239326"/>
    </source>
</evidence>
<protein>
    <submittedName>
        <fullName evidence="1">DUF2239 domain-containing protein</fullName>
    </submittedName>
</protein>
<organism evidence="1 2">
    <name type="scientific">Simplicispira suum</name>
    <dbReference type="NCBI Taxonomy" id="2109915"/>
    <lineage>
        <taxon>Bacteria</taxon>
        <taxon>Pseudomonadati</taxon>
        <taxon>Pseudomonadota</taxon>
        <taxon>Betaproteobacteria</taxon>
        <taxon>Burkholderiales</taxon>
        <taxon>Comamonadaceae</taxon>
        <taxon>Simplicispira</taxon>
    </lineage>
</organism>
<reference evidence="1 2" key="1">
    <citation type="submission" date="2018-03" db="EMBL/GenBank/DDBJ databases">
        <title>Genome sequencing of Simplicispira sp.</title>
        <authorList>
            <person name="Kim S.-J."/>
            <person name="Heo J."/>
            <person name="Kwon S.-W."/>
        </authorList>
    </citation>
    <scope>NUCLEOTIDE SEQUENCE [LARGE SCALE GENOMIC DNA]</scope>
    <source>
        <strain evidence="1 2">SC1-8</strain>
    </source>
</reference>